<feature type="domain" description="G" evidence="6">
    <location>
        <begin position="36"/>
        <end position="155"/>
    </location>
</feature>
<comment type="caution">
    <text evidence="7">The sequence shown here is derived from an EMBL/GenBank/DDBJ whole genome shotgun (WGS) entry which is preliminary data.</text>
</comment>
<keyword evidence="2 5" id="KW-0812">Transmembrane</keyword>
<dbReference type="InterPro" id="IPR027417">
    <property type="entry name" value="P-loop_NTPase"/>
</dbReference>
<dbReference type="Pfam" id="PF05128">
    <property type="entry name" value="DUF697"/>
    <property type="match status" value="1"/>
</dbReference>
<dbReference type="GO" id="GO:0030488">
    <property type="term" value="P:tRNA methylation"/>
    <property type="evidence" value="ECO:0007669"/>
    <property type="project" value="TreeGrafter"/>
</dbReference>
<evidence type="ECO:0000256" key="2">
    <source>
        <dbReference type="ARBA" id="ARBA00022692"/>
    </source>
</evidence>
<evidence type="ECO:0000313" key="8">
    <source>
        <dbReference type="Proteomes" id="UP000757900"/>
    </source>
</evidence>
<dbReference type="EMBL" id="JABZFV010000092">
    <property type="protein sequence ID" value="MBF0934925.1"/>
    <property type="molecule type" value="Genomic_DNA"/>
</dbReference>
<sequence>MRQLNQLFKRRVNTQLVDELLNKTQTEVDKMQPLNVLVAGKTGSGKSTLINALFRENLATTGAGLPITQQLVRITKEGVPLTLYDTKGLELTAESQREVLASLSDLLIEKRQGDPRDKIHVVYYCLNSTMARIEAMEIEIIKTLAQYVPVILVLTQQLDPNNQEFLSQLQAMALPVKGIVPILAKAYSLPKQALIPSHGLNELLELSLSLVPESVHRAFINAQQVDLARKVKEARRWAQTYVTTAFGVGFVPIPVADATLLVPMQITMLAHLSAIFGVSLEKSQLISLVMGLGGTGGTTLVGKLLVSSVFKILPGLGTVTGGAVTGAIASGLTLSLAYSYIEVLKQIATAEQQGRDMRLREIQKIMNRSFEQHVAVVNQVLPDNLKQGAFVNWLQSFFEKF</sequence>
<dbReference type="Gene3D" id="3.40.50.300">
    <property type="entry name" value="P-loop containing nucleotide triphosphate hydrolases"/>
    <property type="match status" value="1"/>
</dbReference>
<proteinExistence type="predicted"/>
<dbReference type="GO" id="GO:0016020">
    <property type="term" value="C:membrane"/>
    <property type="evidence" value="ECO:0007669"/>
    <property type="project" value="UniProtKB-SubCell"/>
</dbReference>
<evidence type="ECO:0000259" key="6">
    <source>
        <dbReference type="Pfam" id="PF01926"/>
    </source>
</evidence>
<feature type="transmembrane region" description="Helical" evidence="5">
    <location>
        <begin position="237"/>
        <end position="255"/>
    </location>
</feature>
<evidence type="ECO:0000256" key="3">
    <source>
        <dbReference type="ARBA" id="ARBA00022989"/>
    </source>
</evidence>
<dbReference type="CDD" id="cd00882">
    <property type="entry name" value="Ras_like_GTPase"/>
    <property type="match status" value="1"/>
</dbReference>
<dbReference type="Proteomes" id="UP000757900">
    <property type="component" value="Unassembled WGS sequence"/>
</dbReference>
<dbReference type="AlphaFoldDB" id="A0A929QTK5"/>
<accession>A0A929QTK5</accession>
<evidence type="ECO:0000256" key="4">
    <source>
        <dbReference type="ARBA" id="ARBA00023136"/>
    </source>
</evidence>
<protein>
    <submittedName>
        <fullName evidence="7">50S ribosome-binding GTPase</fullName>
    </submittedName>
</protein>
<dbReference type="GO" id="GO:0002098">
    <property type="term" value="P:tRNA wobble uridine modification"/>
    <property type="evidence" value="ECO:0007669"/>
    <property type="project" value="TreeGrafter"/>
</dbReference>
<comment type="subcellular location">
    <subcellularLocation>
        <location evidence="1">Membrane</location>
        <topology evidence="1">Multi-pass membrane protein</topology>
    </subcellularLocation>
</comment>
<dbReference type="InterPro" id="IPR006073">
    <property type="entry name" value="GTP-bd"/>
</dbReference>
<feature type="transmembrane region" description="Helical" evidence="5">
    <location>
        <begin position="312"/>
        <end position="338"/>
    </location>
</feature>
<dbReference type="GO" id="GO:0005829">
    <property type="term" value="C:cytosol"/>
    <property type="evidence" value="ECO:0007669"/>
    <property type="project" value="TreeGrafter"/>
</dbReference>
<gene>
    <name evidence="7" type="ORF">HXK00_04685</name>
</gene>
<reference evidence="7" key="1">
    <citation type="submission" date="2020-04" db="EMBL/GenBank/DDBJ databases">
        <title>Deep metagenomics examines the oral microbiome during advanced dental caries in children, revealing novel taxa and co-occurrences with host molecules.</title>
        <authorList>
            <person name="Baker J.L."/>
            <person name="Morton J.T."/>
            <person name="Dinis M."/>
            <person name="Alvarez R."/>
            <person name="Tran N.C."/>
            <person name="Knight R."/>
            <person name="Edlund A."/>
        </authorList>
    </citation>
    <scope>NUCLEOTIDE SEQUENCE</scope>
    <source>
        <strain evidence="7">JCVI_23_bin.16</strain>
    </source>
</reference>
<organism evidence="7 8">
    <name type="scientific">Abiotrophia defectiva</name>
    <name type="common">Streptococcus defectivus</name>
    <dbReference type="NCBI Taxonomy" id="46125"/>
    <lineage>
        <taxon>Bacteria</taxon>
        <taxon>Bacillati</taxon>
        <taxon>Bacillota</taxon>
        <taxon>Bacilli</taxon>
        <taxon>Lactobacillales</taxon>
        <taxon>Aerococcaceae</taxon>
        <taxon>Abiotrophia</taxon>
    </lineage>
</organism>
<dbReference type="SUPFAM" id="SSF52540">
    <property type="entry name" value="P-loop containing nucleoside triphosphate hydrolases"/>
    <property type="match status" value="1"/>
</dbReference>
<feature type="transmembrane region" description="Helical" evidence="5">
    <location>
        <begin position="261"/>
        <end position="278"/>
    </location>
</feature>
<keyword evidence="3 5" id="KW-1133">Transmembrane helix</keyword>
<evidence type="ECO:0000256" key="5">
    <source>
        <dbReference type="SAM" id="Phobius"/>
    </source>
</evidence>
<dbReference type="PANTHER" id="PTHR42714:SF2">
    <property type="entry name" value="TRNA MODIFICATION GTPASE GTPBP3, MITOCHONDRIAL"/>
    <property type="match status" value="1"/>
</dbReference>
<evidence type="ECO:0000256" key="1">
    <source>
        <dbReference type="ARBA" id="ARBA00004141"/>
    </source>
</evidence>
<name>A0A929QTK5_ABIDE</name>
<dbReference type="InterPro" id="IPR021147">
    <property type="entry name" value="DUF697"/>
</dbReference>
<dbReference type="Pfam" id="PF01926">
    <property type="entry name" value="MMR_HSR1"/>
    <property type="match status" value="1"/>
</dbReference>
<dbReference type="RefSeq" id="WP_314255219.1">
    <property type="nucleotide sequence ID" value="NZ_CAUQZF010000003.1"/>
</dbReference>
<dbReference type="PANTHER" id="PTHR42714">
    <property type="entry name" value="TRNA MODIFICATION GTPASE GTPBP3"/>
    <property type="match status" value="1"/>
</dbReference>
<keyword evidence="4 5" id="KW-0472">Membrane</keyword>
<feature type="transmembrane region" description="Helical" evidence="5">
    <location>
        <begin position="285"/>
        <end position="306"/>
    </location>
</feature>
<evidence type="ECO:0000313" key="7">
    <source>
        <dbReference type="EMBL" id="MBF0934925.1"/>
    </source>
</evidence>
<dbReference type="GO" id="GO:0005525">
    <property type="term" value="F:GTP binding"/>
    <property type="evidence" value="ECO:0007669"/>
    <property type="project" value="InterPro"/>
</dbReference>